<dbReference type="Gene3D" id="3.40.50.12780">
    <property type="entry name" value="N-terminal domain of ligase-like"/>
    <property type="match status" value="1"/>
</dbReference>
<dbReference type="InterPro" id="IPR000873">
    <property type="entry name" value="AMP-dep_synth/lig_dom"/>
</dbReference>
<feature type="domain" description="AMP-dependent synthetase/ligase" evidence="3">
    <location>
        <begin position="12"/>
        <end position="338"/>
    </location>
</feature>
<protein>
    <submittedName>
        <fullName evidence="5">Putative acyl-CoA synthetase (AMP-forming)/AMP-acid ligase II</fullName>
    </submittedName>
</protein>
<dbReference type="PROSITE" id="PS00455">
    <property type="entry name" value="AMP_BINDING"/>
    <property type="match status" value="1"/>
</dbReference>
<evidence type="ECO:0000256" key="2">
    <source>
        <dbReference type="ARBA" id="ARBA00022598"/>
    </source>
</evidence>
<gene>
    <name evidence="5" type="ORF">TM448B00717_0011</name>
</gene>
<evidence type="ECO:0000313" key="5">
    <source>
        <dbReference type="EMBL" id="QJH96388.1"/>
    </source>
</evidence>
<evidence type="ECO:0000256" key="1">
    <source>
        <dbReference type="ARBA" id="ARBA00006432"/>
    </source>
</evidence>
<name>A0A6M3XF63_9ZZZZ</name>
<dbReference type="EMBL" id="MT144649">
    <property type="protein sequence ID" value="QJH96388.1"/>
    <property type="molecule type" value="Genomic_DNA"/>
</dbReference>
<keyword evidence="2 5" id="KW-0436">Ligase</keyword>
<dbReference type="InterPro" id="IPR045851">
    <property type="entry name" value="AMP-bd_C_sf"/>
</dbReference>
<proteinExistence type="inferred from homology"/>
<dbReference type="Pfam" id="PF13193">
    <property type="entry name" value="AMP-binding_C"/>
    <property type="match status" value="1"/>
</dbReference>
<evidence type="ECO:0000259" key="4">
    <source>
        <dbReference type="Pfam" id="PF13193"/>
    </source>
</evidence>
<dbReference type="GO" id="GO:0031956">
    <property type="term" value="F:medium-chain fatty acid-CoA ligase activity"/>
    <property type="evidence" value="ECO:0007669"/>
    <property type="project" value="TreeGrafter"/>
</dbReference>
<dbReference type="AlphaFoldDB" id="A0A6M3XF63"/>
<dbReference type="InterPro" id="IPR020845">
    <property type="entry name" value="AMP-binding_CS"/>
</dbReference>
<dbReference type="InterPro" id="IPR025110">
    <property type="entry name" value="AMP-bd_C"/>
</dbReference>
<dbReference type="SUPFAM" id="SSF56801">
    <property type="entry name" value="Acetyl-CoA synthetase-like"/>
    <property type="match status" value="1"/>
</dbReference>
<dbReference type="GO" id="GO:0006631">
    <property type="term" value="P:fatty acid metabolic process"/>
    <property type="evidence" value="ECO:0007669"/>
    <property type="project" value="TreeGrafter"/>
</dbReference>
<sequence length="475" mass="53236">MTINLVEKILSNASENPNSVAVYLRDKPKTYSQLVRDIKILAANIVYKDECDSAVLITASNTYEFIVLYFAVHFSGGYSVIIPEDSDVKYKKFVFDKVNPSLCVDNVEAFFLESLSSEIDLDETRKPFNKIADLMFTSGTTGEPKGVVLTHEKLYLATEHIVKNVKNKSDDIELLLMPLSHSFGMGRMRSTLYAGGTLVLGYPFKKLKDVFKAIEYHNVTGFGLVPSAWNYIIGMSKNLICKYASRIRYIEFGSAYLPAEEKKRIAEWFPNTNIVMHYGLTEVSRAFFIDFHKDPLDAVGNISAAVEVIILNEGCETVSSGEEGEIAIKSPWMLSHYYMNEALSKESVAQGFFKTGDLGKIKGGYLYLTGRLKEIINVGGKKVSPYQVEMYLNSLIFIKESGCIALPDSNLGEVVQAFIVIDESCNMEQDTIIIGIKKEMAKVLPSYMRPQKYSIVKSIPKTPSGKMQRLKLLNQ</sequence>
<reference evidence="5" key="1">
    <citation type="submission" date="2020-03" db="EMBL/GenBank/DDBJ databases">
        <title>The deep terrestrial virosphere.</title>
        <authorList>
            <person name="Holmfeldt K."/>
            <person name="Nilsson E."/>
            <person name="Simone D."/>
            <person name="Lopez-Fernandez M."/>
            <person name="Wu X."/>
            <person name="de Brujin I."/>
            <person name="Lundin D."/>
            <person name="Andersson A."/>
            <person name="Bertilsson S."/>
            <person name="Dopson M."/>
        </authorList>
    </citation>
    <scope>NUCLEOTIDE SEQUENCE</scope>
    <source>
        <strain evidence="5">TM448B00717</strain>
    </source>
</reference>
<evidence type="ECO:0000259" key="3">
    <source>
        <dbReference type="Pfam" id="PF00501"/>
    </source>
</evidence>
<feature type="domain" description="AMP-binding enzyme C-terminal" evidence="4">
    <location>
        <begin position="388"/>
        <end position="466"/>
    </location>
</feature>
<organism evidence="5">
    <name type="scientific">viral metagenome</name>
    <dbReference type="NCBI Taxonomy" id="1070528"/>
    <lineage>
        <taxon>unclassified sequences</taxon>
        <taxon>metagenomes</taxon>
        <taxon>organismal metagenomes</taxon>
    </lineage>
</organism>
<dbReference type="Gene3D" id="3.30.300.30">
    <property type="match status" value="1"/>
</dbReference>
<comment type="similarity">
    <text evidence="1">Belongs to the ATP-dependent AMP-binding enzyme family.</text>
</comment>
<dbReference type="PANTHER" id="PTHR43201">
    <property type="entry name" value="ACYL-COA SYNTHETASE"/>
    <property type="match status" value="1"/>
</dbReference>
<dbReference type="Pfam" id="PF00501">
    <property type="entry name" value="AMP-binding"/>
    <property type="match status" value="1"/>
</dbReference>
<dbReference type="InterPro" id="IPR042099">
    <property type="entry name" value="ANL_N_sf"/>
</dbReference>
<dbReference type="PANTHER" id="PTHR43201:SF5">
    <property type="entry name" value="MEDIUM-CHAIN ACYL-COA LIGASE ACSF2, MITOCHONDRIAL"/>
    <property type="match status" value="1"/>
</dbReference>
<accession>A0A6M3XF63</accession>